<name>A0ACB7WG83_DIOAL</name>
<proteinExistence type="predicted"/>
<evidence type="ECO:0000313" key="2">
    <source>
        <dbReference type="Proteomes" id="UP000827976"/>
    </source>
</evidence>
<protein>
    <submittedName>
        <fullName evidence="1">Cytochrome P450 B-class protein</fullName>
    </submittedName>
</protein>
<dbReference type="EMBL" id="CM037014">
    <property type="protein sequence ID" value="KAH7686843.1"/>
    <property type="molecule type" value="Genomic_DNA"/>
</dbReference>
<gene>
    <name evidence="1" type="ORF">IHE45_04G131500</name>
</gene>
<comment type="caution">
    <text evidence="1">The sequence shown here is derived from an EMBL/GenBank/DDBJ whole genome shotgun (WGS) entry which is preliminary data.</text>
</comment>
<sequence>MFNCFVLWSVTFFLSLLFTHCIYNWKYPKSSGRLPPGSLGLPLFGETFSFFSPNTSLDTAPFLKFRIKRYGPIFKTRILGECMVVSTDTDFNNFIFQQEGRLFQCWYPKSFTRIFGVNSMLALHGFMHKYLKSLVLSLFGVDSLKEKLLPEIEQFVIKRLHEWSCQPSIEMRDESSAMIFDLTAKKLISHDSHKSLDNLRENFNAFIEGLLSFPINFPGTSYYKCMQGRKNVISMMKKLLNERRTCPKEGPDEDFFDHIIKELKKEGTQLTEDIAFDLMFVLLFASYETTSLSITMAAKFLTYHPEVLSKLEEEHKNIIKHRVNPSSGITWNEYKSMIYTSHVINETLRLANIAPAILRKTMQDIKTKDGHTIPAGWAVMVCPPATHLDPNIYEDPCNFDPSRWEKTDATVGSKSFMAFGGGMRFCVGADFSRLQTSVFLHHLVTKYRWIAVKGGEIVRTPGLKFPNGFHINLIDKE</sequence>
<accession>A0ACB7WG83</accession>
<reference evidence="2" key="1">
    <citation type="journal article" date="2022" name="Nat. Commun.">
        <title>Chromosome evolution and the genetic basis of agronomically important traits in greater yam.</title>
        <authorList>
            <person name="Bredeson J.V."/>
            <person name="Lyons J.B."/>
            <person name="Oniyinde I.O."/>
            <person name="Okereke N.R."/>
            <person name="Kolade O."/>
            <person name="Nnabue I."/>
            <person name="Nwadili C.O."/>
            <person name="Hribova E."/>
            <person name="Parker M."/>
            <person name="Nwogha J."/>
            <person name="Shu S."/>
            <person name="Carlson J."/>
            <person name="Kariba R."/>
            <person name="Muthemba S."/>
            <person name="Knop K."/>
            <person name="Barton G.J."/>
            <person name="Sherwood A.V."/>
            <person name="Lopez-Montes A."/>
            <person name="Asiedu R."/>
            <person name="Jamnadass R."/>
            <person name="Muchugi A."/>
            <person name="Goodstein D."/>
            <person name="Egesi C.N."/>
            <person name="Featherston J."/>
            <person name="Asfaw A."/>
            <person name="Simpson G.G."/>
            <person name="Dolezel J."/>
            <person name="Hendre P.S."/>
            <person name="Van Deynze A."/>
            <person name="Kumar P.L."/>
            <person name="Obidiegwu J.E."/>
            <person name="Bhattacharjee R."/>
            <person name="Rokhsar D.S."/>
        </authorList>
    </citation>
    <scope>NUCLEOTIDE SEQUENCE [LARGE SCALE GENOMIC DNA]</scope>
    <source>
        <strain evidence="2">cv. TDa95/00328</strain>
    </source>
</reference>
<keyword evidence="2" id="KW-1185">Reference proteome</keyword>
<dbReference type="Proteomes" id="UP000827976">
    <property type="component" value="Chromosome 4"/>
</dbReference>
<organism evidence="1 2">
    <name type="scientific">Dioscorea alata</name>
    <name type="common">Purple yam</name>
    <dbReference type="NCBI Taxonomy" id="55571"/>
    <lineage>
        <taxon>Eukaryota</taxon>
        <taxon>Viridiplantae</taxon>
        <taxon>Streptophyta</taxon>
        <taxon>Embryophyta</taxon>
        <taxon>Tracheophyta</taxon>
        <taxon>Spermatophyta</taxon>
        <taxon>Magnoliopsida</taxon>
        <taxon>Liliopsida</taxon>
        <taxon>Dioscoreales</taxon>
        <taxon>Dioscoreaceae</taxon>
        <taxon>Dioscorea</taxon>
    </lineage>
</organism>
<evidence type="ECO:0000313" key="1">
    <source>
        <dbReference type="EMBL" id="KAH7686843.1"/>
    </source>
</evidence>